<evidence type="ECO:0000313" key="4">
    <source>
        <dbReference type="Proteomes" id="UP000070063"/>
    </source>
</evidence>
<dbReference type="EMBL" id="LRQI01000091">
    <property type="protein sequence ID" value="KXA36511.1"/>
    <property type="molecule type" value="Genomic_DNA"/>
</dbReference>
<dbReference type="Proteomes" id="UP000293637">
    <property type="component" value="Unassembled WGS sequence"/>
</dbReference>
<accession>A0A133Q0W4</accession>
<dbReference type="EMBL" id="SCHB01000005">
    <property type="protein sequence ID" value="TBW71838.1"/>
    <property type="molecule type" value="Genomic_DNA"/>
</dbReference>
<keyword evidence="6" id="KW-1185">Reference proteome</keyword>
<organism evidence="3 5">
    <name type="scientific">Staphylococcus lugdunensis</name>
    <dbReference type="NCBI Taxonomy" id="28035"/>
    <lineage>
        <taxon>Bacteria</taxon>
        <taxon>Bacillati</taxon>
        <taxon>Bacillota</taxon>
        <taxon>Bacilli</taxon>
        <taxon>Bacillales</taxon>
        <taxon>Staphylococcaceae</taxon>
        <taxon>Staphylococcus</taxon>
    </lineage>
</organism>
<dbReference type="Proteomes" id="UP000070063">
    <property type="component" value="Unassembled WGS sequence"/>
</dbReference>
<reference evidence="1 4" key="1">
    <citation type="submission" date="2016-01" db="EMBL/GenBank/DDBJ databases">
        <authorList>
            <person name="Mitreva M."/>
            <person name="Pepin K.H."/>
            <person name="Mihindukulasuriya K.A."/>
            <person name="Fulton R."/>
            <person name="Fronick C."/>
            <person name="O'Laughlin M."/>
            <person name="Miner T."/>
            <person name="Herter B."/>
            <person name="Rosa B.A."/>
            <person name="Cordes M."/>
            <person name="Tomlinson C."/>
            <person name="Wollam A."/>
            <person name="Palsikar V.B."/>
            <person name="Mardis E.R."/>
            <person name="Wilson R.K."/>
        </authorList>
    </citation>
    <scope>NUCLEOTIDE SEQUENCE [LARGE SCALE GENOMIC DNA]</scope>
    <source>
        <strain evidence="1 4">MJR7738</strain>
    </source>
</reference>
<evidence type="ECO:0000313" key="2">
    <source>
        <dbReference type="EMBL" id="QEX38276.1"/>
    </source>
</evidence>
<dbReference type="OMA" id="NEMGMYK"/>
<reference evidence="3 5" key="2">
    <citation type="journal article" date="2019" name="Sci. Transl. Med.">
        <title>Quorum sensing between bacterial species on the skin protects against epidermal injury in atopic dermatitis.</title>
        <authorList>
            <person name="Williams M.R."/>
        </authorList>
    </citation>
    <scope>NUCLEOTIDE SEQUENCE [LARGE SCALE GENOMIC DNA]</scope>
    <source>
        <strain evidence="3 5">E7</strain>
    </source>
</reference>
<sequence length="62" mass="7413">MKNLLIFTNILLAVLFFLNQKKLKEDYKINMTNIDSEEDILERMGLHRDSEGRLIPIEELYE</sequence>
<evidence type="ECO:0000313" key="3">
    <source>
        <dbReference type="EMBL" id="TBW71838.1"/>
    </source>
</evidence>
<evidence type="ECO:0000313" key="1">
    <source>
        <dbReference type="EMBL" id="KXA36511.1"/>
    </source>
</evidence>
<dbReference type="STRING" id="28035.B6N84_11460"/>
<evidence type="ECO:0000313" key="6">
    <source>
        <dbReference type="Proteomes" id="UP000325462"/>
    </source>
</evidence>
<reference evidence="2 6" key="3">
    <citation type="submission" date="2019-07" db="EMBL/GenBank/DDBJ databases">
        <title>Comparative genome analysis of staphylococcus lugdunensis shows clonal complex-dependent diversity of the putative virulence factor, ess/type vii locus.</title>
        <authorList>
            <person name="Lebeurre J."/>
            <person name="Dahyot S."/>
            <person name="Diene S."/>
            <person name="Paulay A."/>
            <person name="Aubourg M."/>
            <person name="Argemi X."/>
            <person name="Giard J.-C."/>
            <person name="Tournier I."/>
            <person name="Francois P."/>
            <person name="Pestel-Caron M."/>
        </authorList>
    </citation>
    <scope>NUCLEOTIDE SEQUENCE [LARGE SCALE GENOMIC DNA]</scope>
    <source>
        <strain evidence="2 6">SL13</strain>
    </source>
</reference>
<dbReference type="AlphaFoldDB" id="A0A133Q0W4"/>
<protein>
    <submittedName>
        <fullName evidence="3">Uncharacterized protein</fullName>
    </submittedName>
</protein>
<dbReference type="EMBL" id="CP041722">
    <property type="protein sequence ID" value="QEX38276.1"/>
    <property type="molecule type" value="Genomic_DNA"/>
</dbReference>
<name>A0A133Q0W4_STALU</name>
<evidence type="ECO:0000313" key="5">
    <source>
        <dbReference type="Proteomes" id="UP000293637"/>
    </source>
</evidence>
<gene>
    <name evidence="3" type="ORF">EQ812_08510</name>
    <name evidence="2" type="ORF">FO454_04860</name>
    <name evidence="1" type="ORF">HMPREF3225_02272</name>
</gene>
<proteinExistence type="predicted"/>
<dbReference type="GeneID" id="58090520"/>
<dbReference type="Proteomes" id="UP000325462">
    <property type="component" value="Chromosome"/>
</dbReference>
<dbReference type="RefSeq" id="WP_002459911.1">
    <property type="nucleotide sequence ID" value="NZ_AP021848.1"/>
</dbReference>